<accession>A0A2X2YPE4</accession>
<evidence type="ECO:0000313" key="1">
    <source>
        <dbReference type="EMBL" id="SQB40240.1"/>
    </source>
</evidence>
<dbReference type="AlphaFoldDB" id="A0A2X2YPE4"/>
<dbReference type="Pfam" id="PF07102">
    <property type="entry name" value="YbcO"/>
    <property type="match status" value="1"/>
</dbReference>
<proteinExistence type="predicted"/>
<organism evidence="1 2">
    <name type="scientific">Citrobacter koseri</name>
    <name type="common">Citrobacter diversus</name>
    <dbReference type="NCBI Taxonomy" id="545"/>
    <lineage>
        <taxon>Bacteria</taxon>
        <taxon>Pseudomonadati</taxon>
        <taxon>Pseudomonadota</taxon>
        <taxon>Gammaproteobacteria</taxon>
        <taxon>Enterobacterales</taxon>
        <taxon>Enterobacteriaceae</taxon>
        <taxon>Citrobacter</taxon>
    </lineage>
</organism>
<gene>
    <name evidence="1" type="primary">ybcO</name>
    <name evidence="1" type="ORF">NCTC10786_05337</name>
</gene>
<sequence length="166" mass="18606">MAMKYSYFHHTECTTEQAERLIADYQSRGVRAKKSLNPDFLTWTVSAKLQECERPARTPRTFRQKGWGVSMANLRKAARGRECQVRIPGVCNGNPETSVLAHIRIAGLCGTGIKPPDLIATIACSSCHDEIDRRTHQVDAEYAKECALEGMARTQVIWLKEGLIKS</sequence>
<protein>
    <submittedName>
        <fullName evidence="1">82 prophage-derived uncharacterized protein ybcO</fullName>
    </submittedName>
</protein>
<dbReference type="InterPro" id="IPR010774">
    <property type="entry name" value="YbcO"/>
</dbReference>
<name>A0A2X2YPE4_CITKO</name>
<evidence type="ECO:0000313" key="2">
    <source>
        <dbReference type="Proteomes" id="UP000251584"/>
    </source>
</evidence>
<dbReference type="Proteomes" id="UP000251584">
    <property type="component" value="Unassembled WGS sequence"/>
</dbReference>
<dbReference type="EMBL" id="UAVY01000009">
    <property type="protein sequence ID" value="SQB40240.1"/>
    <property type="molecule type" value="Genomic_DNA"/>
</dbReference>
<reference evidence="1 2" key="1">
    <citation type="submission" date="2018-06" db="EMBL/GenBank/DDBJ databases">
        <authorList>
            <consortium name="Pathogen Informatics"/>
            <person name="Doyle S."/>
        </authorList>
    </citation>
    <scope>NUCLEOTIDE SEQUENCE [LARGE SCALE GENOMIC DNA]</scope>
    <source>
        <strain evidence="1 2">NCTC10786</strain>
    </source>
</reference>
<dbReference type="Gene3D" id="3.30.50.20">
    <property type="entry name" value="prophage-derive protein ybcO"/>
    <property type="match status" value="1"/>
</dbReference>